<dbReference type="eggNOG" id="ENOG502SGE8">
    <property type="taxonomic scope" value="Eukaryota"/>
</dbReference>
<name>T0QIQ5_SAPDV</name>
<proteinExistence type="predicted"/>
<dbReference type="STRING" id="1156394.T0QIQ5"/>
<dbReference type="InParanoid" id="T0QIQ5"/>
<dbReference type="RefSeq" id="XP_008612833.1">
    <property type="nucleotide sequence ID" value="XM_008614611.1"/>
</dbReference>
<keyword evidence="1" id="KW-0175">Coiled coil</keyword>
<feature type="coiled-coil region" evidence="1">
    <location>
        <begin position="229"/>
        <end position="256"/>
    </location>
</feature>
<reference evidence="2 3" key="1">
    <citation type="submission" date="2012-04" db="EMBL/GenBank/DDBJ databases">
        <title>The Genome Sequence of Saprolegnia declina VS20.</title>
        <authorList>
            <consortium name="The Broad Institute Genome Sequencing Platform"/>
            <person name="Russ C."/>
            <person name="Nusbaum C."/>
            <person name="Tyler B."/>
            <person name="van West P."/>
            <person name="Dieguez-Uribeondo J."/>
            <person name="de Bruijn I."/>
            <person name="Tripathy S."/>
            <person name="Jiang R."/>
            <person name="Young S.K."/>
            <person name="Zeng Q."/>
            <person name="Gargeya S."/>
            <person name="Fitzgerald M."/>
            <person name="Haas B."/>
            <person name="Abouelleil A."/>
            <person name="Alvarado L."/>
            <person name="Arachchi H.M."/>
            <person name="Berlin A."/>
            <person name="Chapman S.B."/>
            <person name="Goldberg J."/>
            <person name="Griggs A."/>
            <person name="Gujja S."/>
            <person name="Hansen M."/>
            <person name="Howarth C."/>
            <person name="Imamovic A."/>
            <person name="Larimer J."/>
            <person name="McCowen C."/>
            <person name="Montmayeur A."/>
            <person name="Murphy C."/>
            <person name="Neiman D."/>
            <person name="Pearson M."/>
            <person name="Priest M."/>
            <person name="Roberts A."/>
            <person name="Saif S."/>
            <person name="Shea T."/>
            <person name="Sisk P."/>
            <person name="Sykes S."/>
            <person name="Wortman J."/>
            <person name="Nusbaum C."/>
            <person name="Birren B."/>
        </authorList>
    </citation>
    <scope>NUCLEOTIDE SEQUENCE [LARGE SCALE GENOMIC DNA]</scope>
    <source>
        <strain evidence="2 3">VS20</strain>
    </source>
</reference>
<dbReference type="PANTHER" id="PTHR16219:SF1">
    <property type="entry name" value="HAUS AUGMIN-LIKE COMPLEX SUBUNIT 4"/>
    <property type="match status" value="1"/>
</dbReference>
<gene>
    <name evidence="2" type="ORF">SDRG_08716</name>
</gene>
<organism evidence="2 3">
    <name type="scientific">Saprolegnia diclina (strain VS20)</name>
    <dbReference type="NCBI Taxonomy" id="1156394"/>
    <lineage>
        <taxon>Eukaryota</taxon>
        <taxon>Sar</taxon>
        <taxon>Stramenopiles</taxon>
        <taxon>Oomycota</taxon>
        <taxon>Saprolegniomycetes</taxon>
        <taxon>Saprolegniales</taxon>
        <taxon>Saprolegniaceae</taxon>
        <taxon>Saprolegnia</taxon>
    </lineage>
</organism>
<dbReference type="VEuPathDB" id="FungiDB:SDRG_08716"/>
<dbReference type="EMBL" id="JH767158">
    <property type="protein sequence ID" value="EQC33610.1"/>
    <property type="molecule type" value="Genomic_DNA"/>
</dbReference>
<dbReference type="AlphaFoldDB" id="T0QIQ5"/>
<protein>
    <recommendedName>
        <fullName evidence="4">HAUS augmin-like complex subunit 4</fullName>
    </recommendedName>
</protein>
<dbReference type="GO" id="GO:0007098">
    <property type="term" value="P:centrosome cycle"/>
    <property type="evidence" value="ECO:0007669"/>
    <property type="project" value="TreeGrafter"/>
</dbReference>
<accession>T0QIQ5</accession>
<evidence type="ECO:0000313" key="2">
    <source>
        <dbReference type="EMBL" id="EQC33610.1"/>
    </source>
</evidence>
<dbReference type="OrthoDB" id="661220at2759"/>
<dbReference type="Pfam" id="PF14735">
    <property type="entry name" value="HAUS4"/>
    <property type="match status" value="1"/>
</dbReference>
<evidence type="ECO:0000313" key="3">
    <source>
        <dbReference type="Proteomes" id="UP000030762"/>
    </source>
</evidence>
<sequence>MALSPEEDRYFGSKLLFHEVQTLLLMTPEVDATPDDKDALAVARKLFAVGEAQQYVALQPSTTQTSEPPLLGLTPHAIRAAWGLRDPDHVDSLRERIRTSLLPDVERRIKDKCRLLCDVTCPLQGDAPSLPFALVEQLPETLSALQAASTALEKELIGLEEAHDVRVQEMGALVEAMGAVLLRTIRVRDQSPFVTKKIACLEAYISAMHEKTALLTKQMLNETYTERKLHALRAIREKLEGRYAAATQAQNEVQARLQQYELLGPAFAATADQFAVVQRKIAEKEKWIASLDA</sequence>
<keyword evidence="3" id="KW-1185">Reference proteome</keyword>
<dbReference type="GO" id="GO:0051011">
    <property type="term" value="F:microtubule minus-end binding"/>
    <property type="evidence" value="ECO:0007669"/>
    <property type="project" value="TreeGrafter"/>
</dbReference>
<dbReference type="InterPro" id="IPR029327">
    <property type="entry name" value="HAUS4"/>
</dbReference>
<dbReference type="GeneID" id="19949443"/>
<dbReference type="GO" id="GO:0070652">
    <property type="term" value="C:HAUS complex"/>
    <property type="evidence" value="ECO:0007669"/>
    <property type="project" value="InterPro"/>
</dbReference>
<dbReference type="GO" id="GO:0051225">
    <property type="term" value="P:spindle assembly"/>
    <property type="evidence" value="ECO:0007669"/>
    <property type="project" value="InterPro"/>
</dbReference>
<dbReference type="Proteomes" id="UP000030762">
    <property type="component" value="Unassembled WGS sequence"/>
</dbReference>
<dbReference type="PANTHER" id="PTHR16219">
    <property type="entry name" value="AUGMIN SUBUNIT 4 FAMILY MEMBER"/>
    <property type="match status" value="1"/>
</dbReference>
<evidence type="ECO:0008006" key="4">
    <source>
        <dbReference type="Google" id="ProtNLM"/>
    </source>
</evidence>
<evidence type="ECO:0000256" key="1">
    <source>
        <dbReference type="SAM" id="Coils"/>
    </source>
</evidence>
<dbReference type="OMA" id="ACLEAYI"/>